<dbReference type="InterPro" id="IPR020846">
    <property type="entry name" value="MFS_dom"/>
</dbReference>
<dbReference type="SUPFAM" id="SSF103473">
    <property type="entry name" value="MFS general substrate transporter"/>
    <property type="match status" value="1"/>
</dbReference>
<keyword evidence="4 7" id="KW-0812">Transmembrane</keyword>
<dbReference type="AlphaFoldDB" id="A0A6H2HDS8"/>
<dbReference type="Gene3D" id="1.20.1720.10">
    <property type="entry name" value="Multidrug resistance protein D"/>
    <property type="match status" value="1"/>
</dbReference>
<dbReference type="PANTHER" id="PTHR42718:SF46">
    <property type="entry name" value="BLR6921 PROTEIN"/>
    <property type="match status" value="1"/>
</dbReference>
<feature type="transmembrane region" description="Helical" evidence="7">
    <location>
        <begin position="338"/>
        <end position="364"/>
    </location>
</feature>
<reference evidence="9 10" key="1">
    <citation type="submission" date="2020-04" db="EMBL/GenBank/DDBJ databases">
        <title>Complete genome of a Psychrophilic, Marine, Gas Vacuolate Bacterium Polaromonas vacuolata KCTC 22033T.</title>
        <authorList>
            <person name="Hwang K."/>
            <person name="Kim K.M."/>
        </authorList>
    </citation>
    <scope>NUCLEOTIDE SEQUENCE [LARGE SCALE GENOMIC DNA]</scope>
    <source>
        <strain evidence="9 10">KCTC 22033</strain>
    </source>
</reference>
<feature type="transmembrane region" description="Helical" evidence="7">
    <location>
        <begin position="276"/>
        <end position="298"/>
    </location>
</feature>
<sequence>MNVQDGLPTRARSLALLVIIPGIIMAVLDGTIVNLALPSISQQFMIEPAQSIWIVNAYQIATLTMLLPLATLGDIVGYRKVYLAGMLVFTLASLACSAADSLTTLSLARMLQGVGSAGIMSINSALVRLIYPRHMLGRGIAINSMVVATTSVAGPTIAAAVLSIGSWPWLFAINIPIGLACFFLGRKFLPANRELASGARFSPLDVVLNGLMFGLIILGIDGLAVRNLPEPGQAAAWLWLPLAELLAGLVVGVIYVRRQLREAVPLFPLDLLRIPIFALSMGTSVGAFAAQTLAYISLPFLLLEGFGRSHWQTGLLLSAWPLGIVMVAPFAGRLIGRYAAGLLAGIGLALLSLGLLLLAFLPAQPADANIVWRMLICGLGFGLFQSPNNHTILTSAPEHRSGGASGMLGTARLTGQTTGAVMLAVVFSSFSAHSGQGGFVALCIASAFAALAGVCSAFRIKGQNRSLRS</sequence>
<gene>
    <name evidence="9" type="primary">ribZ</name>
    <name evidence="9" type="ORF">HC248_03064</name>
</gene>
<evidence type="ECO:0000256" key="1">
    <source>
        <dbReference type="ARBA" id="ARBA00004651"/>
    </source>
</evidence>
<dbReference type="Pfam" id="PF07690">
    <property type="entry name" value="MFS_1"/>
    <property type="match status" value="1"/>
</dbReference>
<feature type="transmembrane region" description="Helical" evidence="7">
    <location>
        <begin position="14"/>
        <end position="37"/>
    </location>
</feature>
<keyword evidence="10" id="KW-1185">Reference proteome</keyword>
<evidence type="ECO:0000259" key="8">
    <source>
        <dbReference type="PROSITE" id="PS50850"/>
    </source>
</evidence>
<dbReference type="EMBL" id="CP051461">
    <property type="protein sequence ID" value="QJC57734.1"/>
    <property type="molecule type" value="Genomic_DNA"/>
</dbReference>
<feature type="domain" description="Major facilitator superfamily (MFS) profile" evidence="8">
    <location>
        <begin position="15"/>
        <end position="464"/>
    </location>
</feature>
<feature type="transmembrane region" description="Helical" evidence="7">
    <location>
        <begin position="206"/>
        <end position="225"/>
    </location>
</feature>
<dbReference type="Gene3D" id="1.20.1250.20">
    <property type="entry name" value="MFS general substrate transporter like domains"/>
    <property type="match status" value="1"/>
</dbReference>
<evidence type="ECO:0000313" key="9">
    <source>
        <dbReference type="EMBL" id="QJC57734.1"/>
    </source>
</evidence>
<dbReference type="CDD" id="cd17321">
    <property type="entry name" value="MFS_MMR_MDR_like"/>
    <property type="match status" value="1"/>
</dbReference>
<name>A0A6H2HDS8_9BURK</name>
<feature type="transmembrane region" description="Helical" evidence="7">
    <location>
        <begin position="114"/>
        <end position="131"/>
    </location>
</feature>
<evidence type="ECO:0000256" key="7">
    <source>
        <dbReference type="SAM" id="Phobius"/>
    </source>
</evidence>
<feature type="transmembrane region" description="Helical" evidence="7">
    <location>
        <begin position="49"/>
        <end position="69"/>
    </location>
</feature>
<protein>
    <submittedName>
        <fullName evidence="9">Riboflavin transporter RibZ</fullName>
    </submittedName>
</protein>
<comment type="subcellular location">
    <subcellularLocation>
        <location evidence="1">Cell membrane</location>
        <topology evidence="1">Multi-pass membrane protein</topology>
    </subcellularLocation>
</comment>
<dbReference type="GO" id="GO:0022857">
    <property type="term" value="F:transmembrane transporter activity"/>
    <property type="evidence" value="ECO:0007669"/>
    <property type="project" value="InterPro"/>
</dbReference>
<dbReference type="KEGG" id="pvac:HC248_03064"/>
<feature type="transmembrane region" description="Helical" evidence="7">
    <location>
        <begin position="140"/>
        <end position="161"/>
    </location>
</feature>
<keyword evidence="6 7" id="KW-0472">Membrane</keyword>
<feature type="transmembrane region" description="Helical" evidence="7">
    <location>
        <begin position="439"/>
        <end position="460"/>
    </location>
</feature>
<feature type="transmembrane region" description="Helical" evidence="7">
    <location>
        <begin position="81"/>
        <end position="102"/>
    </location>
</feature>
<keyword evidence="2" id="KW-0813">Transport</keyword>
<feature type="transmembrane region" description="Helical" evidence="7">
    <location>
        <begin position="237"/>
        <end position="256"/>
    </location>
</feature>
<evidence type="ECO:0000256" key="4">
    <source>
        <dbReference type="ARBA" id="ARBA00022692"/>
    </source>
</evidence>
<evidence type="ECO:0000256" key="3">
    <source>
        <dbReference type="ARBA" id="ARBA00022475"/>
    </source>
</evidence>
<dbReference type="Proteomes" id="UP000502041">
    <property type="component" value="Chromosome"/>
</dbReference>
<feature type="transmembrane region" description="Helical" evidence="7">
    <location>
        <begin position="310"/>
        <end position="331"/>
    </location>
</feature>
<proteinExistence type="predicted"/>
<organism evidence="9 10">
    <name type="scientific">Polaromonas vacuolata</name>
    <dbReference type="NCBI Taxonomy" id="37448"/>
    <lineage>
        <taxon>Bacteria</taxon>
        <taxon>Pseudomonadati</taxon>
        <taxon>Pseudomonadota</taxon>
        <taxon>Betaproteobacteria</taxon>
        <taxon>Burkholderiales</taxon>
        <taxon>Comamonadaceae</taxon>
        <taxon>Polaromonas</taxon>
    </lineage>
</organism>
<dbReference type="PANTHER" id="PTHR42718">
    <property type="entry name" value="MAJOR FACILITATOR SUPERFAMILY MULTIDRUG TRANSPORTER MFSC"/>
    <property type="match status" value="1"/>
</dbReference>
<evidence type="ECO:0000256" key="2">
    <source>
        <dbReference type="ARBA" id="ARBA00022448"/>
    </source>
</evidence>
<dbReference type="GO" id="GO:0005886">
    <property type="term" value="C:plasma membrane"/>
    <property type="evidence" value="ECO:0007669"/>
    <property type="project" value="UniProtKB-SubCell"/>
</dbReference>
<feature type="transmembrane region" description="Helical" evidence="7">
    <location>
        <begin position="167"/>
        <end position="185"/>
    </location>
</feature>
<evidence type="ECO:0000256" key="6">
    <source>
        <dbReference type="ARBA" id="ARBA00023136"/>
    </source>
</evidence>
<dbReference type="InterPro" id="IPR011701">
    <property type="entry name" value="MFS"/>
</dbReference>
<dbReference type="PROSITE" id="PS50850">
    <property type="entry name" value="MFS"/>
    <property type="match status" value="1"/>
</dbReference>
<accession>A0A6H2HDS8</accession>
<keyword evidence="5 7" id="KW-1133">Transmembrane helix</keyword>
<evidence type="ECO:0000256" key="5">
    <source>
        <dbReference type="ARBA" id="ARBA00022989"/>
    </source>
</evidence>
<dbReference type="RefSeq" id="WP_168923205.1">
    <property type="nucleotide sequence ID" value="NZ_CP051461.1"/>
</dbReference>
<dbReference type="InterPro" id="IPR036259">
    <property type="entry name" value="MFS_trans_sf"/>
</dbReference>
<keyword evidence="3" id="KW-1003">Cell membrane</keyword>
<evidence type="ECO:0000313" key="10">
    <source>
        <dbReference type="Proteomes" id="UP000502041"/>
    </source>
</evidence>